<reference evidence="2 3" key="1">
    <citation type="journal article" date="2005" name="Genome Res.">
        <title>Living with two extremes: conclusions from the genome sequence of Natronomonas pharaonis.</title>
        <authorList>
            <person name="Falb M."/>
            <person name="Pfeiffer F."/>
            <person name="Palm P."/>
            <person name="Rodewald K."/>
            <person name="Hickmann V."/>
            <person name="Tittor J."/>
            <person name="Oesterhelt D."/>
        </authorList>
    </citation>
    <scope>NUCLEOTIDE SEQUENCE [LARGE SCALE GENOMIC DNA]</scope>
    <source>
        <strain evidence="3">ATCC 35678 / DSM 2160 / CIP 103997 / JCM 8858 / NBRC 14720 / NCIMB 2260 / Gabara</strain>
    </source>
</reference>
<evidence type="ECO:0000259" key="1">
    <source>
        <dbReference type="PROSITE" id="PS51384"/>
    </source>
</evidence>
<dbReference type="InterPro" id="IPR050415">
    <property type="entry name" value="MRET"/>
</dbReference>
<dbReference type="EMBL" id="CR936257">
    <property type="protein sequence ID" value="CAI48706.1"/>
    <property type="molecule type" value="Genomic_DNA"/>
</dbReference>
<accession>A0A1U7EUP5</accession>
<dbReference type="Proteomes" id="UP000002698">
    <property type="component" value="Chromosome"/>
</dbReference>
<dbReference type="SUPFAM" id="SSF63380">
    <property type="entry name" value="Riboflavin synthase domain-like"/>
    <property type="match status" value="1"/>
</dbReference>
<dbReference type="OrthoDB" id="35401at2157"/>
<dbReference type="InterPro" id="IPR039261">
    <property type="entry name" value="FNR_nucleotide-bd"/>
</dbReference>
<dbReference type="GeneID" id="3701089"/>
<sequence length="215" mass="21913">MDPIETTVAAVREVGPDAVAIDIETPSGFEAAPGQFVKLSAELDGDTTGRFYTVSSPDTEAVFEITVGYDAEEAGAFSEYLQAIEAGDTVTITGPFGNDYYEGEPRAVIIAGGPGVGPAVAIAERALADGHDAAVVYVDDEPLHEDRLASLSAGGANVLVLNGAEQLGDAVADAVTNGDGEQVFVYGFSSFLEDATAAIEAAGGDADAAKTENFG</sequence>
<evidence type="ECO:0000313" key="2">
    <source>
        <dbReference type="EMBL" id="CAI48706.1"/>
    </source>
</evidence>
<dbReference type="AlphaFoldDB" id="A0A1U7EUP5"/>
<dbReference type="Pfam" id="PF00970">
    <property type="entry name" value="FAD_binding_6"/>
    <property type="match status" value="1"/>
</dbReference>
<dbReference type="STRING" id="348780.NP_1230A"/>
<feature type="domain" description="FAD-binding FR-type" evidence="1">
    <location>
        <begin position="1"/>
        <end position="102"/>
    </location>
</feature>
<dbReference type="GO" id="GO:0016491">
    <property type="term" value="F:oxidoreductase activity"/>
    <property type="evidence" value="ECO:0007669"/>
    <property type="project" value="InterPro"/>
</dbReference>
<dbReference type="Gene3D" id="2.40.30.10">
    <property type="entry name" value="Translation factors"/>
    <property type="match status" value="1"/>
</dbReference>
<dbReference type="RefSeq" id="WP_011322342.1">
    <property type="nucleotide sequence ID" value="NC_007426.1"/>
</dbReference>
<dbReference type="CDD" id="cd00322">
    <property type="entry name" value="FNR_like"/>
    <property type="match status" value="1"/>
</dbReference>
<name>A0A1U7EUP5_NATPD</name>
<dbReference type="eggNOG" id="arCOG02200">
    <property type="taxonomic scope" value="Archaea"/>
</dbReference>
<dbReference type="InterPro" id="IPR017927">
    <property type="entry name" value="FAD-bd_FR_type"/>
</dbReference>
<keyword evidence="3" id="KW-1185">Reference proteome</keyword>
<dbReference type="PROSITE" id="PS51384">
    <property type="entry name" value="FAD_FR"/>
    <property type="match status" value="1"/>
</dbReference>
<dbReference type="InterPro" id="IPR008333">
    <property type="entry name" value="Cbr1-like_FAD-bd_dom"/>
</dbReference>
<dbReference type="PANTHER" id="PTHR47354">
    <property type="entry name" value="NADH OXIDOREDUCTASE HCR"/>
    <property type="match status" value="1"/>
</dbReference>
<dbReference type="KEGG" id="nph:NP_1230A"/>
<gene>
    <name evidence="2" type="ordered locus">NP_1230A</name>
</gene>
<protein>
    <submittedName>
        <fullName evidence="2">FAD-dependent oxidoreductase</fullName>
    </submittedName>
</protein>
<evidence type="ECO:0000313" key="3">
    <source>
        <dbReference type="Proteomes" id="UP000002698"/>
    </source>
</evidence>
<dbReference type="SUPFAM" id="SSF52343">
    <property type="entry name" value="Ferredoxin reductase-like, C-terminal NADP-linked domain"/>
    <property type="match status" value="1"/>
</dbReference>
<dbReference type="HOGENOM" id="CLU_1297469_0_0_2"/>
<dbReference type="InterPro" id="IPR017938">
    <property type="entry name" value="Riboflavin_synthase-like_b-brl"/>
</dbReference>
<proteinExistence type="predicted"/>
<dbReference type="EnsemblBacteria" id="CAI48706">
    <property type="protein sequence ID" value="CAI48706"/>
    <property type="gene ID" value="NP_1230A"/>
</dbReference>
<dbReference type="PANTHER" id="PTHR47354:SF5">
    <property type="entry name" value="PROTEIN RFBI"/>
    <property type="match status" value="1"/>
</dbReference>
<organism evidence="2 3">
    <name type="scientific">Natronomonas pharaonis (strain ATCC 35678 / DSM 2160 / CIP 103997 / JCM 8858 / NBRC 14720 / NCIMB 2260 / Gabara)</name>
    <name type="common">Halobacterium pharaonis</name>
    <dbReference type="NCBI Taxonomy" id="348780"/>
    <lineage>
        <taxon>Archaea</taxon>
        <taxon>Methanobacteriati</taxon>
        <taxon>Methanobacteriota</taxon>
        <taxon>Stenosarchaea group</taxon>
        <taxon>Halobacteria</taxon>
        <taxon>Halobacteriales</taxon>
        <taxon>Natronomonadaceae</taxon>
        <taxon>Natronomonas</taxon>
    </lineage>
</organism>